<name>A0AC59ZGZ5_RANTA</name>
<reference evidence="1" key="2">
    <citation type="submission" date="2025-03" db="EMBL/GenBank/DDBJ databases">
        <authorList>
            <consortium name="ELIXIR-Norway"/>
            <consortium name="Elixir Norway"/>
        </authorList>
    </citation>
    <scope>NUCLEOTIDE SEQUENCE</scope>
</reference>
<dbReference type="Proteomes" id="UP001162501">
    <property type="component" value="Chromosome 3"/>
</dbReference>
<reference evidence="1" key="1">
    <citation type="submission" date="2023-05" db="EMBL/GenBank/DDBJ databases">
        <authorList>
            <consortium name="ELIXIR-Norway"/>
        </authorList>
    </citation>
    <scope>NUCLEOTIDE SEQUENCE</scope>
</reference>
<evidence type="ECO:0000313" key="1">
    <source>
        <dbReference type="EMBL" id="CAN0422139.1"/>
    </source>
</evidence>
<gene>
    <name evidence="1" type="ORF">MRATA1EN22A_LOCUS18309</name>
</gene>
<accession>A0AC59ZGZ5</accession>
<dbReference type="EMBL" id="OX596087">
    <property type="protein sequence ID" value="CAN0422139.1"/>
    <property type="molecule type" value="Genomic_DNA"/>
</dbReference>
<protein>
    <submittedName>
        <fullName evidence="1">Uncharacterized protein</fullName>
    </submittedName>
</protein>
<organism evidence="1 2">
    <name type="scientific">Rangifer tarandus platyrhynchus</name>
    <name type="common">Svalbard reindeer</name>
    <dbReference type="NCBI Taxonomy" id="3082113"/>
    <lineage>
        <taxon>Eukaryota</taxon>
        <taxon>Metazoa</taxon>
        <taxon>Chordata</taxon>
        <taxon>Craniata</taxon>
        <taxon>Vertebrata</taxon>
        <taxon>Euteleostomi</taxon>
        <taxon>Mammalia</taxon>
        <taxon>Eutheria</taxon>
        <taxon>Laurasiatheria</taxon>
        <taxon>Artiodactyla</taxon>
        <taxon>Ruminantia</taxon>
        <taxon>Pecora</taxon>
        <taxon>Cervidae</taxon>
        <taxon>Odocoileinae</taxon>
        <taxon>Rangifer</taxon>
    </lineage>
</organism>
<sequence length="60" mass="6312">MPVARGAGTVSWLLPAEWHQGPKELSQVSKETLSARAGARVPKPGNPCHQATLRAGLEAP</sequence>
<proteinExistence type="predicted"/>
<evidence type="ECO:0000313" key="2">
    <source>
        <dbReference type="Proteomes" id="UP001162501"/>
    </source>
</evidence>